<dbReference type="Pfam" id="PF13462">
    <property type="entry name" value="Thioredoxin_4"/>
    <property type="match status" value="1"/>
</dbReference>
<protein>
    <submittedName>
        <fullName evidence="2">Thioredoxin domain-containing protein</fullName>
    </submittedName>
</protein>
<dbReference type="Proteomes" id="UP001320768">
    <property type="component" value="Unassembled WGS sequence"/>
</dbReference>
<gene>
    <name evidence="2" type="ORF">MKS91_03065</name>
</gene>
<organism evidence="2 3">
    <name type="scientific">Candidatus Synchoanobacter obligatus</name>
    <dbReference type="NCBI Taxonomy" id="2919597"/>
    <lineage>
        <taxon>Bacteria</taxon>
        <taxon>Pseudomonadati</taxon>
        <taxon>Pseudomonadota</taxon>
        <taxon>Gammaproteobacteria</taxon>
        <taxon>Candidatus Comchoanobacterales</taxon>
        <taxon>Candidatus Comchoanobacteraceae</taxon>
        <taxon>Candidatus Synchoanobacter</taxon>
    </lineage>
</organism>
<dbReference type="InterPro" id="IPR036249">
    <property type="entry name" value="Thioredoxin-like_sf"/>
</dbReference>
<feature type="domain" description="Thioredoxin-like fold" evidence="1">
    <location>
        <begin position="59"/>
        <end position="140"/>
    </location>
</feature>
<evidence type="ECO:0000313" key="3">
    <source>
        <dbReference type="Proteomes" id="UP001320768"/>
    </source>
</evidence>
<evidence type="ECO:0000313" key="2">
    <source>
        <dbReference type="EMBL" id="MCP8352267.1"/>
    </source>
</evidence>
<evidence type="ECO:0000259" key="1">
    <source>
        <dbReference type="Pfam" id="PF13462"/>
    </source>
</evidence>
<dbReference type="RefSeq" id="WP_258569373.1">
    <property type="nucleotide sequence ID" value="NZ_JAKUDN010000002.1"/>
</dbReference>
<dbReference type="Gene3D" id="3.40.30.10">
    <property type="entry name" value="Glutaredoxin"/>
    <property type="match status" value="1"/>
</dbReference>
<dbReference type="InterPro" id="IPR012336">
    <property type="entry name" value="Thioredoxin-like_fold"/>
</dbReference>
<reference evidence="2 3" key="1">
    <citation type="journal article" date="2022" name="Nat. Microbiol.">
        <title>The microbiome of a bacterivorous marine choanoflagellate contains a resource-demanding obligate bacterial associate.</title>
        <authorList>
            <person name="Needham D.M."/>
            <person name="Poirier C."/>
            <person name="Bachy C."/>
            <person name="George E.E."/>
            <person name="Wilken S."/>
            <person name="Yung C.C.M."/>
            <person name="Limardo A.J."/>
            <person name="Morando M."/>
            <person name="Sudek L."/>
            <person name="Malmstrom R.R."/>
            <person name="Keeling P.J."/>
            <person name="Santoro A.E."/>
            <person name="Worden A.Z."/>
        </authorList>
    </citation>
    <scope>NUCLEOTIDE SEQUENCE [LARGE SCALE GENOMIC DNA]</scope>
    <source>
        <strain evidence="2 3">Comchoano-2</strain>
    </source>
</reference>
<sequence>MMKLFRVLTILGASVFAANIDDRIQQYILKHPDVVAQALELYAKNQMNEKLEQVVASQDGDIVLANQKAPNRLVAYIDYRCSACQKSYPWVKDFIQAHPDVALVLRPLPVLGGEATRAALLAYEAEKKGAIAQYNEALLDKSGPVNAERLSELEQSLGLETVSIEGKPHWALSYVKSHYKQSALLDNQSVPLYLLRVDGEVKVLQGIHVSSLDDAYQQLVSHASH</sequence>
<dbReference type="EMBL" id="JAKUDN010000002">
    <property type="protein sequence ID" value="MCP8352267.1"/>
    <property type="molecule type" value="Genomic_DNA"/>
</dbReference>
<dbReference type="SUPFAM" id="SSF52833">
    <property type="entry name" value="Thioredoxin-like"/>
    <property type="match status" value="1"/>
</dbReference>
<proteinExistence type="predicted"/>
<name>A0ABT1L510_9GAMM</name>
<keyword evidence="3" id="KW-1185">Reference proteome</keyword>
<comment type="caution">
    <text evidence="2">The sequence shown here is derived from an EMBL/GenBank/DDBJ whole genome shotgun (WGS) entry which is preliminary data.</text>
</comment>
<accession>A0ABT1L510</accession>